<keyword evidence="3" id="KW-0804">Transcription</keyword>
<dbReference type="SUPFAM" id="SSF51206">
    <property type="entry name" value="cAMP-binding domain-like"/>
    <property type="match status" value="1"/>
</dbReference>
<dbReference type="EMBL" id="VZZK01000007">
    <property type="protein sequence ID" value="KAB1079880.1"/>
    <property type="molecule type" value="Genomic_DNA"/>
</dbReference>
<reference evidence="5 6" key="1">
    <citation type="submission" date="2019-09" db="EMBL/GenBank/DDBJ databases">
        <title>YIM 48816 draft genome.</title>
        <authorList>
            <person name="Jiang L."/>
        </authorList>
    </citation>
    <scope>NUCLEOTIDE SEQUENCE [LARGE SCALE GENOMIC DNA]</scope>
    <source>
        <strain evidence="5 6">YIM 48816</strain>
    </source>
</reference>
<organism evidence="5 6">
    <name type="scientific">Methylobacterium soli</name>
    <dbReference type="NCBI Taxonomy" id="553447"/>
    <lineage>
        <taxon>Bacteria</taxon>
        <taxon>Pseudomonadati</taxon>
        <taxon>Pseudomonadota</taxon>
        <taxon>Alphaproteobacteria</taxon>
        <taxon>Hyphomicrobiales</taxon>
        <taxon>Methylobacteriaceae</taxon>
        <taxon>Methylobacterium</taxon>
    </lineage>
</organism>
<evidence type="ECO:0000256" key="3">
    <source>
        <dbReference type="ARBA" id="ARBA00023163"/>
    </source>
</evidence>
<accession>A0A6L3T4B2</accession>
<dbReference type="SUPFAM" id="SSF46785">
    <property type="entry name" value="Winged helix' DNA-binding domain"/>
    <property type="match status" value="1"/>
</dbReference>
<dbReference type="Proteomes" id="UP000474159">
    <property type="component" value="Unassembled WGS sequence"/>
</dbReference>
<dbReference type="InterPro" id="IPR036388">
    <property type="entry name" value="WH-like_DNA-bd_sf"/>
</dbReference>
<evidence type="ECO:0000313" key="6">
    <source>
        <dbReference type="Proteomes" id="UP000474159"/>
    </source>
</evidence>
<dbReference type="InterPro" id="IPR000595">
    <property type="entry name" value="cNMP-bd_dom"/>
</dbReference>
<protein>
    <submittedName>
        <fullName evidence="5">Crp/Fnr family transcriptional regulator</fullName>
    </submittedName>
</protein>
<dbReference type="InterPro" id="IPR014710">
    <property type="entry name" value="RmlC-like_jellyroll"/>
</dbReference>
<sequence>MIGVSDSRSTGRFMGTGLGAMPQALLMRLEHGTTLGHAEKAALAASVNAYERVPPRTVLVEESARPRTGYAVVEGFACHYRQGRDGKRQITALLLPGDLYDPQTSILHGADHGVATLTGCLVAVIGATALERLKLEHPRLARAFTWRLLTEASTAREWIVGLGTRPAGKRFAHLLCELQARLQAVGLASETCYRLPLTWEDLADTLGISLVHMNRVAQEMRDTGLITFRDKMLTIEDAARLRVFADFSPAYLHLTPP</sequence>
<evidence type="ECO:0000313" key="5">
    <source>
        <dbReference type="EMBL" id="KAB1079880.1"/>
    </source>
</evidence>
<dbReference type="InterPro" id="IPR036390">
    <property type="entry name" value="WH_DNA-bd_sf"/>
</dbReference>
<dbReference type="Pfam" id="PF00027">
    <property type="entry name" value="cNMP_binding"/>
    <property type="match status" value="1"/>
</dbReference>
<dbReference type="InterPro" id="IPR012318">
    <property type="entry name" value="HTH_CRP"/>
</dbReference>
<evidence type="ECO:0000259" key="4">
    <source>
        <dbReference type="PROSITE" id="PS51063"/>
    </source>
</evidence>
<dbReference type="Gene3D" id="1.10.10.10">
    <property type="entry name" value="Winged helix-like DNA-binding domain superfamily/Winged helix DNA-binding domain"/>
    <property type="match status" value="1"/>
</dbReference>
<dbReference type="PROSITE" id="PS51063">
    <property type="entry name" value="HTH_CRP_2"/>
    <property type="match status" value="1"/>
</dbReference>
<dbReference type="CDD" id="cd00038">
    <property type="entry name" value="CAP_ED"/>
    <property type="match status" value="1"/>
</dbReference>
<dbReference type="OrthoDB" id="7584044at2"/>
<dbReference type="GO" id="GO:0006355">
    <property type="term" value="P:regulation of DNA-templated transcription"/>
    <property type="evidence" value="ECO:0007669"/>
    <property type="project" value="InterPro"/>
</dbReference>
<keyword evidence="1" id="KW-0805">Transcription regulation</keyword>
<dbReference type="InterPro" id="IPR018490">
    <property type="entry name" value="cNMP-bd_dom_sf"/>
</dbReference>
<comment type="caution">
    <text evidence="5">The sequence shown here is derived from an EMBL/GenBank/DDBJ whole genome shotgun (WGS) entry which is preliminary data.</text>
</comment>
<keyword evidence="6" id="KW-1185">Reference proteome</keyword>
<dbReference type="Pfam" id="PF13545">
    <property type="entry name" value="HTH_Crp_2"/>
    <property type="match status" value="1"/>
</dbReference>
<dbReference type="AlphaFoldDB" id="A0A6L3T4B2"/>
<dbReference type="GO" id="GO:0003677">
    <property type="term" value="F:DNA binding"/>
    <property type="evidence" value="ECO:0007669"/>
    <property type="project" value="UniProtKB-KW"/>
</dbReference>
<gene>
    <name evidence="5" type="ORF">F6X53_08980</name>
</gene>
<name>A0A6L3T4B2_9HYPH</name>
<dbReference type="Gene3D" id="2.60.120.10">
    <property type="entry name" value="Jelly Rolls"/>
    <property type="match status" value="1"/>
</dbReference>
<evidence type="ECO:0000256" key="1">
    <source>
        <dbReference type="ARBA" id="ARBA00023015"/>
    </source>
</evidence>
<feature type="domain" description="HTH crp-type" evidence="4">
    <location>
        <begin position="165"/>
        <end position="239"/>
    </location>
</feature>
<evidence type="ECO:0000256" key="2">
    <source>
        <dbReference type="ARBA" id="ARBA00023125"/>
    </source>
</evidence>
<keyword evidence="2" id="KW-0238">DNA-binding</keyword>
<proteinExistence type="predicted"/>